<evidence type="ECO:0000259" key="5">
    <source>
        <dbReference type="SMART" id="SM00499"/>
    </source>
</evidence>
<comment type="similarity">
    <text evidence="3">Belongs to the A9/FIL1 family.</text>
</comment>
<evidence type="ECO:0000256" key="1">
    <source>
        <dbReference type="ARBA" id="ARBA00004613"/>
    </source>
</evidence>
<feature type="chain" id="PRO_5023837443" description="Bifunctional inhibitor/plant lipid transfer protein/seed storage helical domain-containing protein" evidence="4">
    <location>
        <begin position="29"/>
        <end position="105"/>
    </location>
</feature>
<keyword evidence="7" id="KW-1185">Reference proteome</keyword>
<evidence type="ECO:0000256" key="2">
    <source>
        <dbReference type="ARBA" id="ARBA00022525"/>
    </source>
</evidence>
<evidence type="ECO:0000256" key="4">
    <source>
        <dbReference type="SAM" id="SignalP"/>
    </source>
</evidence>
<sequence length="105" mass="10461">MARTCAEALSPLLLIVLLLLLGAPGGTTTRGAEAQACGAQLSGLASCARFSVPPSPGQPLPAPGQECCSALGAVTRDCACGALDIITSLPAKCGLPRVRCPMNAE</sequence>
<protein>
    <recommendedName>
        <fullName evidence="5">Bifunctional inhibitor/plant lipid transfer protein/seed storage helical domain-containing protein</fullName>
    </recommendedName>
</protein>
<dbReference type="PANTHER" id="PTHR35501:SF3">
    <property type="entry name" value="PROTEIN YY1"/>
    <property type="match status" value="1"/>
</dbReference>
<dbReference type="Pfam" id="PF00234">
    <property type="entry name" value="Tryp_alpha_amyl"/>
    <property type="match status" value="1"/>
</dbReference>
<gene>
    <name evidence="6" type="ORF">EJB05_42280</name>
</gene>
<comment type="caution">
    <text evidence="6">The sequence shown here is derived from an EMBL/GenBank/DDBJ whole genome shotgun (WGS) entry which is preliminary data.</text>
</comment>
<dbReference type="InterPro" id="IPR036312">
    <property type="entry name" value="Bifun_inhib/LTP/seed_sf"/>
</dbReference>
<feature type="domain" description="Bifunctional inhibitor/plant lipid transfer protein/seed storage helical" evidence="5">
    <location>
        <begin position="37"/>
        <end position="100"/>
    </location>
</feature>
<evidence type="ECO:0000313" key="6">
    <source>
        <dbReference type="EMBL" id="TVU08860.1"/>
    </source>
</evidence>
<dbReference type="Proteomes" id="UP000324897">
    <property type="component" value="Chromosome 3"/>
</dbReference>
<proteinExistence type="inferred from homology"/>
<name>A0A5J9TBU7_9POAL</name>
<dbReference type="Gramene" id="TVU08860">
    <property type="protein sequence ID" value="TVU08860"/>
    <property type="gene ID" value="EJB05_42280"/>
</dbReference>
<dbReference type="GO" id="GO:0005576">
    <property type="term" value="C:extracellular region"/>
    <property type="evidence" value="ECO:0007669"/>
    <property type="project" value="UniProtKB-SubCell"/>
</dbReference>
<dbReference type="OrthoDB" id="662810at2759"/>
<keyword evidence="2" id="KW-0964">Secreted</keyword>
<dbReference type="AlphaFoldDB" id="A0A5J9TBU7"/>
<reference evidence="6 7" key="1">
    <citation type="journal article" date="2019" name="Sci. Rep.">
        <title>A high-quality genome of Eragrostis curvula grass provides insights into Poaceae evolution and supports new strategies to enhance forage quality.</title>
        <authorList>
            <person name="Carballo J."/>
            <person name="Santos B.A.C.M."/>
            <person name="Zappacosta D."/>
            <person name="Garbus I."/>
            <person name="Selva J.P."/>
            <person name="Gallo C.A."/>
            <person name="Diaz A."/>
            <person name="Albertini E."/>
            <person name="Caccamo M."/>
            <person name="Echenique V."/>
        </authorList>
    </citation>
    <scope>NUCLEOTIDE SEQUENCE [LARGE SCALE GENOMIC DNA]</scope>
    <source>
        <strain evidence="7">cv. Victoria</strain>
        <tissue evidence="6">Leaf</tissue>
    </source>
</reference>
<evidence type="ECO:0000256" key="3">
    <source>
        <dbReference type="ARBA" id="ARBA00038300"/>
    </source>
</evidence>
<organism evidence="6 7">
    <name type="scientific">Eragrostis curvula</name>
    <name type="common">weeping love grass</name>
    <dbReference type="NCBI Taxonomy" id="38414"/>
    <lineage>
        <taxon>Eukaryota</taxon>
        <taxon>Viridiplantae</taxon>
        <taxon>Streptophyta</taxon>
        <taxon>Embryophyta</taxon>
        <taxon>Tracheophyta</taxon>
        <taxon>Spermatophyta</taxon>
        <taxon>Magnoliopsida</taxon>
        <taxon>Liliopsida</taxon>
        <taxon>Poales</taxon>
        <taxon>Poaceae</taxon>
        <taxon>PACMAD clade</taxon>
        <taxon>Chloridoideae</taxon>
        <taxon>Eragrostideae</taxon>
        <taxon>Eragrostidinae</taxon>
        <taxon>Eragrostis</taxon>
    </lineage>
</organism>
<accession>A0A5J9TBU7</accession>
<comment type="subcellular location">
    <subcellularLocation>
        <location evidence="1">Secreted</location>
    </subcellularLocation>
</comment>
<dbReference type="SUPFAM" id="SSF47699">
    <property type="entry name" value="Bifunctional inhibitor/lipid-transfer protein/seed storage 2S albumin"/>
    <property type="match status" value="1"/>
</dbReference>
<dbReference type="PANTHER" id="PTHR35501">
    <property type="entry name" value="PROTEIN YY1"/>
    <property type="match status" value="1"/>
</dbReference>
<dbReference type="Gene3D" id="1.10.110.10">
    <property type="entry name" value="Plant lipid-transfer and hydrophobic proteins"/>
    <property type="match status" value="1"/>
</dbReference>
<dbReference type="SMART" id="SM00499">
    <property type="entry name" value="AAI"/>
    <property type="match status" value="1"/>
</dbReference>
<keyword evidence="4" id="KW-0732">Signal</keyword>
<dbReference type="InterPro" id="IPR016140">
    <property type="entry name" value="Bifunc_inhib/LTP/seed_store"/>
</dbReference>
<feature type="signal peptide" evidence="4">
    <location>
        <begin position="1"/>
        <end position="28"/>
    </location>
</feature>
<dbReference type="EMBL" id="RWGY01000039">
    <property type="protein sequence ID" value="TVU08860.1"/>
    <property type="molecule type" value="Genomic_DNA"/>
</dbReference>
<evidence type="ECO:0000313" key="7">
    <source>
        <dbReference type="Proteomes" id="UP000324897"/>
    </source>
</evidence>